<accession>A0A2B7X6C5</accession>
<protein>
    <recommendedName>
        <fullName evidence="3">Phytanoyl-CoA dioxygenase</fullName>
    </recommendedName>
</protein>
<dbReference type="SUPFAM" id="SSF51197">
    <property type="entry name" value="Clavaminate synthase-like"/>
    <property type="match status" value="1"/>
</dbReference>
<evidence type="ECO:0000313" key="1">
    <source>
        <dbReference type="EMBL" id="PGH04218.1"/>
    </source>
</evidence>
<dbReference type="OrthoDB" id="4664297at2759"/>
<reference evidence="1 2" key="1">
    <citation type="submission" date="2017-10" db="EMBL/GenBank/DDBJ databases">
        <title>Comparative genomics in systemic dimorphic fungi from Ajellomycetaceae.</title>
        <authorList>
            <person name="Munoz J.F."/>
            <person name="Mcewen J.G."/>
            <person name="Clay O.K."/>
            <person name="Cuomo C.A."/>
        </authorList>
    </citation>
    <scope>NUCLEOTIDE SEQUENCE [LARGE SCALE GENOMIC DNA]</scope>
    <source>
        <strain evidence="1 2">UAMH7299</strain>
    </source>
</reference>
<dbReference type="EMBL" id="PDNA01000202">
    <property type="protein sequence ID" value="PGH04218.1"/>
    <property type="molecule type" value="Genomic_DNA"/>
</dbReference>
<proteinExistence type="predicted"/>
<comment type="caution">
    <text evidence="1">The sequence shown here is derived from an EMBL/GenBank/DDBJ whole genome shotgun (WGS) entry which is preliminary data.</text>
</comment>
<evidence type="ECO:0000313" key="2">
    <source>
        <dbReference type="Proteomes" id="UP000224634"/>
    </source>
</evidence>
<sequence>MTDNQDHTLTQDQIDFFLEHGYLKLKNCFSREAAAEWTKDVWKRLGYSPDDPSTWVRERINMPWHRREDVKTFSPKAWSAICQLLGGEDQVNINNGAHGSKWADGFIVNLGPPEGDTTWVEPRDLDNWHVDGDFFIHFLDSPEQGLLITPLWSDVLEHGGGTMICPEAIEHVAKHLYDHPGGVTPRMVPRGQESSSQHNGLSWFIELAKKCSNFVEVTGEVGDVFLMHPLMLHSASRNALRIPRLITNPPVTANEPFNFNRADGAYSIVEQKTLRALGRPEGLGDWKIVGERAEVVPERVRIQAQMKELELKRLQGEKVDLSLGNEWDKAPDKKAAVA</sequence>
<name>A0A2B7X6C5_POLH7</name>
<dbReference type="Gene3D" id="2.60.120.620">
    <property type="entry name" value="q2cbj1_9rhob like domain"/>
    <property type="match status" value="1"/>
</dbReference>
<dbReference type="AlphaFoldDB" id="A0A2B7X6C5"/>
<gene>
    <name evidence="1" type="ORF">AJ80_08563</name>
</gene>
<keyword evidence="2" id="KW-1185">Reference proteome</keyword>
<evidence type="ECO:0008006" key="3">
    <source>
        <dbReference type="Google" id="ProtNLM"/>
    </source>
</evidence>
<dbReference type="Proteomes" id="UP000224634">
    <property type="component" value="Unassembled WGS sequence"/>
</dbReference>
<organism evidence="1 2">
    <name type="scientific">Polytolypa hystricis (strain UAMH7299)</name>
    <dbReference type="NCBI Taxonomy" id="1447883"/>
    <lineage>
        <taxon>Eukaryota</taxon>
        <taxon>Fungi</taxon>
        <taxon>Dikarya</taxon>
        <taxon>Ascomycota</taxon>
        <taxon>Pezizomycotina</taxon>
        <taxon>Eurotiomycetes</taxon>
        <taxon>Eurotiomycetidae</taxon>
        <taxon>Onygenales</taxon>
        <taxon>Onygenales incertae sedis</taxon>
        <taxon>Polytolypa</taxon>
    </lineage>
</organism>